<comment type="caution">
    <text evidence="13">The sequence shown here is derived from an EMBL/GenBank/DDBJ whole genome shotgun (WGS) entry which is preliminary data.</text>
</comment>
<dbReference type="InterPro" id="IPR000644">
    <property type="entry name" value="CBS_dom"/>
</dbReference>
<dbReference type="GO" id="GO:0034707">
    <property type="term" value="C:chloride channel complex"/>
    <property type="evidence" value="ECO:0007669"/>
    <property type="project" value="UniProtKB-KW"/>
</dbReference>
<feature type="transmembrane region" description="Helical" evidence="11">
    <location>
        <begin position="272"/>
        <end position="290"/>
    </location>
</feature>
<gene>
    <name evidence="13" type="ORF">KDU71_12115</name>
</gene>
<dbReference type="Gene3D" id="3.10.580.10">
    <property type="entry name" value="CBS-domain"/>
    <property type="match status" value="1"/>
</dbReference>
<dbReference type="SUPFAM" id="SSF54631">
    <property type="entry name" value="CBS-domain pair"/>
    <property type="match status" value="1"/>
</dbReference>
<evidence type="ECO:0000256" key="11">
    <source>
        <dbReference type="SAM" id="Phobius"/>
    </source>
</evidence>
<feature type="domain" description="CBS" evidence="12">
    <location>
        <begin position="533"/>
        <end position="592"/>
    </location>
</feature>
<evidence type="ECO:0000256" key="8">
    <source>
        <dbReference type="ARBA" id="ARBA00023214"/>
    </source>
</evidence>
<dbReference type="PRINTS" id="PR00762">
    <property type="entry name" value="CLCHANNEL"/>
</dbReference>
<feature type="transmembrane region" description="Helical" evidence="11">
    <location>
        <begin position="383"/>
        <end position="407"/>
    </location>
</feature>
<dbReference type="AlphaFoldDB" id="A0A941IYZ8"/>
<keyword evidence="6 11" id="KW-0472">Membrane</keyword>
<evidence type="ECO:0000313" key="14">
    <source>
        <dbReference type="Proteomes" id="UP000679220"/>
    </source>
</evidence>
<organism evidence="13 14">
    <name type="scientific">Carboxylicivirga sediminis</name>
    <dbReference type="NCBI Taxonomy" id="2006564"/>
    <lineage>
        <taxon>Bacteria</taxon>
        <taxon>Pseudomonadati</taxon>
        <taxon>Bacteroidota</taxon>
        <taxon>Bacteroidia</taxon>
        <taxon>Marinilabiliales</taxon>
        <taxon>Marinilabiliaceae</taxon>
        <taxon>Carboxylicivirga</taxon>
    </lineage>
</organism>
<dbReference type="Proteomes" id="UP000679220">
    <property type="component" value="Unassembled WGS sequence"/>
</dbReference>
<keyword evidence="8" id="KW-0868">Chloride</keyword>
<dbReference type="InterPro" id="IPR050368">
    <property type="entry name" value="ClC-type_chloride_channel"/>
</dbReference>
<sequence>MNKINQIIGKVLIWRVKHISQKHFILLLSLLVGIFSGLAAVTLKNAVHFTHHFLTENFSLEKGNYLFLAYPMIGILITILIIKFFVKDSLGHGVSKILYAISKKGGHIKSHNNYSSIITSTFTIGFGGSVGAEAPIVLTGASIGSTLGRLFRMNYKTIILLMGCGAAGAIAGIFKAPIAGLVFTLEVLMLDLTMASIVPLLISAITASTIAYFFLGKGAEFAFTLEAPFLLNNIPYYVLLGILAGFISLYFTRGIMNTEKQFGKMKNPFSKWIVGGLALSLLIFLFPPLYGEGYNTIIALLNGNSEAVMGESIFYAWHNNIWALIGFLVLLIIFKVFATAATTGSGGIGGIFAPTLFMGGVTGYLFAKLMETLGLAELPSSHFTLVGMAGMMAGVMHAPLTAIFLIAEITNGYGLFIPLMITSTIAYLTIMYFEPHSLYTKRLAQKGELITHHKDKAVLTLMRLEKVLETDFKCIYPEMTLGELVKVISTSKRNIFPVINHKDELCGIVLLDDIREIMFNNELYNETTVEELMSIPPAMIEIDENMDRVMRKFEDTSAWNLPVVKDGKYLGFVSKSKIFSVYRRVLIHYSDD</sequence>
<dbReference type="Pfam" id="PF00571">
    <property type="entry name" value="CBS"/>
    <property type="match status" value="2"/>
</dbReference>
<keyword evidence="2" id="KW-0813">Transport</keyword>
<feature type="transmembrane region" description="Helical" evidence="11">
    <location>
        <begin position="347"/>
        <end position="367"/>
    </location>
</feature>
<keyword evidence="9" id="KW-0407">Ion channel</keyword>
<dbReference type="PANTHER" id="PTHR43427">
    <property type="entry name" value="CHLORIDE CHANNEL PROTEIN CLC-E"/>
    <property type="match status" value="1"/>
</dbReference>
<dbReference type="SMART" id="SM00116">
    <property type="entry name" value="CBS"/>
    <property type="match status" value="2"/>
</dbReference>
<evidence type="ECO:0000256" key="7">
    <source>
        <dbReference type="ARBA" id="ARBA00023173"/>
    </source>
</evidence>
<evidence type="ECO:0000256" key="9">
    <source>
        <dbReference type="ARBA" id="ARBA00023303"/>
    </source>
</evidence>
<comment type="subcellular location">
    <subcellularLocation>
        <location evidence="1">Membrane</location>
        <topology evidence="1">Multi-pass membrane protein</topology>
    </subcellularLocation>
</comment>
<feature type="transmembrane region" description="Helical" evidence="11">
    <location>
        <begin position="63"/>
        <end position="86"/>
    </location>
</feature>
<accession>A0A941IYZ8</accession>
<evidence type="ECO:0000259" key="12">
    <source>
        <dbReference type="PROSITE" id="PS51371"/>
    </source>
</evidence>
<proteinExistence type="predicted"/>
<reference evidence="13" key="2">
    <citation type="submission" date="2021-04" db="EMBL/GenBank/DDBJ databases">
        <authorList>
            <person name="Zhang T."/>
            <person name="Zhang Y."/>
            <person name="Lu D."/>
            <person name="Zuo D."/>
            <person name="Du Z."/>
        </authorList>
    </citation>
    <scope>NUCLEOTIDE SEQUENCE</scope>
    <source>
        <strain evidence="13">JR1</strain>
    </source>
</reference>
<evidence type="ECO:0000313" key="13">
    <source>
        <dbReference type="EMBL" id="MBR8536307.1"/>
    </source>
</evidence>
<feature type="transmembrane region" description="Helical" evidence="11">
    <location>
        <begin position="24"/>
        <end position="43"/>
    </location>
</feature>
<dbReference type="SUPFAM" id="SSF81340">
    <property type="entry name" value="Clc chloride channel"/>
    <property type="match status" value="1"/>
</dbReference>
<dbReference type="GO" id="GO:0005254">
    <property type="term" value="F:chloride channel activity"/>
    <property type="evidence" value="ECO:0007669"/>
    <property type="project" value="UniProtKB-KW"/>
</dbReference>
<dbReference type="InterPro" id="IPR046342">
    <property type="entry name" value="CBS_dom_sf"/>
</dbReference>
<evidence type="ECO:0000256" key="3">
    <source>
        <dbReference type="ARBA" id="ARBA00022692"/>
    </source>
</evidence>
<feature type="transmembrane region" description="Helical" evidence="11">
    <location>
        <begin position="192"/>
        <end position="214"/>
    </location>
</feature>
<feature type="transmembrane region" description="Helical" evidence="11">
    <location>
        <begin position="158"/>
        <end position="185"/>
    </location>
</feature>
<feature type="transmembrane region" description="Helical" evidence="11">
    <location>
        <begin position="321"/>
        <end position="341"/>
    </location>
</feature>
<evidence type="ECO:0000256" key="10">
    <source>
        <dbReference type="PROSITE-ProRule" id="PRU00703"/>
    </source>
</evidence>
<dbReference type="Pfam" id="PF00654">
    <property type="entry name" value="Voltage_CLC"/>
    <property type="match status" value="1"/>
</dbReference>
<evidence type="ECO:0000256" key="5">
    <source>
        <dbReference type="ARBA" id="ARBA00023065"/>
    </source>
</evidence>
<dbReference type="Gene3D" id="1.10.3080.10">
    <property type="entry name" value="Clc chloride channel"/>
    <property type="match status" value="1"/>
</dbReference>
<dbReference type="PROSITE" id="PS51371">
    <property type="entry name" value="CBS"/>
    <property type="match status" value="2"/>
</dbReference>
<keyword evidence="7" id="KW-0869">Chloride channel</keyword>
<dbReference type="CDD" id="cd00400">
    <property type="entry name" value="Voltage_gated_ClC"/>
    <property type="match status" value="1"/>
</dbReference>
<keyword evidence="4 11" id="KW-1133">Transmembrane helix</keyword>
<name>A0A941IYZ8_9BACT</name>
<dbReference type="EMBL" id="JAGTAR010000017">
    <property type="protein sequence ID" value="MBR8536307.1"/>
    <property type="molecule type" value="Genomic_DNA"/>
</dbReference>
<dbReference type="PANTHER" id="PTHR43427:SF6">
    <property type="entry name" value="CHLORIDE CHANNEL PROTEIN CLC-E"/>
    <property type="match status" value="1"/>
</dbReference>
<reference evidence="13" key="1">
    <citation type="journal article" date="2018" name="Int. J. Syst. Evol. Microbiol.">
        <title>Carboxylicivirga sediminis sp. nov., isolated from coastal sediment.</title>
        <authorList>
            <person name="Wang F.Q."/>
            <person name="Ren L.H."/>
            <person name="Zou R.J."/>
            <person name="Sun Y.Z."/>
            <person name="Liu X.J."/>
            <person name="Jiang F."/>
            <person name="Liu L.J."/>
        </authorList>
    </citation>
    <scope>NUCLEOTIDE SEQUENCE</scope>
    <source>
        <strain evidence="13">JR1</strain>
    </source>
</reference>
<dbReference type="InterPro" id="IPR001807">
    <property type="entry name" value="ClC"/>
</dbReference>
<feature type="transmembrane region" description="Helical" evidence="11">
    <location>
        <begin position="413"/>
        <end position="433"/>
    </location>
</feature>
<feature type="transmembrane region" description="Helical" evidence="11">
    <location>
        <begin position="234"/>
        <end position="251"/>
    </location>
</feature>
<keyword evidence="3 11" id="KW-0812">Transmembrane</keyword>
<keyword evidence="14" id="KW-1185">Reference proteome</keyword>
<feature type="transmembrane region" description="Helical" evidence="11">
    <location>
        <begin position="117"/>
        <end position="138"/>
    </location>
</feature>
<dbReference type="InterPro" id="IPR014743">
    <property type="entry name" value="Cl-channel_core"/>
</dbReference>
<keyword evidence="10" id="KW-0129">CBS domain</keyword>
<evidence type="ECO:0000256" key="2">
    <source>
        <dbReference type="ARBA" id="ARBA00022448"/>
    </source>
</evidence>
<protein>
    <submittedName>
        <fullName evidence="13">Chloride channel protein</fullName>
    </submittedName>
</protein>
<evidence type="ECO:0000256" key="4">
    <source>
        <dbReference type="ARBA" id="ARBA00022989"/>
    </source>
</evidence>
<evidence type="ECO:0000256" key="6">
    <source>
        <dbReference type="ARBA" id="ARBA00023136"/>
    </source>
</evidence>
<keyword evidence="5" id="KW-0406">Ion transport</keyword>
<evidence type="ECO:0000256" key="1">
    <source>
        <dbReference type="ARBA" id="ARBA00004141"/>
    </source>
</evidence>
<feature type="domain" description="CBS" evidence="12">
    <location>
        <begin position="468"/>
        <end position="527"/>
    </location>
</feature>